<dbReference type="Proteomes" id="UP000032679">
    <property type="component" value="Unassembled WGS sequence"/>
</dbReference>
<evidence type="ECO:0000313" key="1">
    <source>
        <dbReference type="EMBL" id="GAN53164.1"/>
    </source>
</evidence>
<sequence>MPEANAWTAAILRDELYAGMFERCADRVDRTLTWCRAAIFEADKGALGYTACRYQLIAVPAE</sequence>
<name>A0A0D6MHN8_9PROT</name>
<comment type="caution">
    <text evidence="1">The sequence shown here is derived from an EMBL/GenBank/DDBJ whole genome shotgun (WGS) entry which is preliminary data.</text>
</comment>
<protein>
    <submittedName>
        <fullName evidence="1">Uncharacterized protein</fullName>
    </submittedName>
</protein>
<dbReference type="STRING" id="1231623.Tasa_007_009"/>
<accession>A0A0D6MHN8</accession>
<reference evidence="1 2" key="1">
    <citation type="submission" date="2012-10" db="EMBL/GenBank/DDBJ databases">
        <title>Genome sequencing of Tanticharoenia sakaeratensis NBRC 103193.</title>
        <authorList>
            <person name="Azuma Y."/>
            <person name="Hadano H."/>
            <person name="Hirakawa H."/>
            <person name="Matsushita K."/>
        </authorList>
    </citation>
    <scope>NUCLEOTIDE SEQUENCE [LARGE SCALE GENOMIC DNA]</scope>
    <source>
        <strain evidence="1 2">NBRC 103193</strain>
    </source>
</reference>
<dbReference type="AlphaFoldDB" id="A0A0D6MHN8"/>
<gene>
    <name evidence="1" type="ORF">Tasa_007_009</name>
</gene>
<dbReference type="EMBL" id="BALE01000007">
    <property type="protein sequence ID" value="GAN53164.1"/>
    <property type="molecule type" value="Genomic_DNA"/>
</dbReference>
<proteinExistence type="predicted"/>
<dbReference type="RefSeq" id="WP_048846882.1">
    <property type="nucleotide sequence ID" value="NZ_BALE01000007.1"/>
</dbReference>
<organism evidence="1 2">
    <name type="scientific">Tanticharoenia sakaeratensis NBRC 103193</name>
    <dbReference type="NCBI Taxonomy" id="1231623"/>
    <lineage>
        <taxon>Bacteria</taxon>
        <taxon>Pseudomonadati</taxon>
        <taxon>Pseudomonadota</taxon>
        <taxon>Alphaproteobacteria</taxon>
        <taxon>Acetobacterales</taxon>
        <taxon>Acetobacteraceae</taxon>
        <taxon>Tanticharoenia</taxon>
    </lineage>
</organism>
<keyword evidence="2" id="KW-1185">Reference proteome</keyword>
<evidence type="ECO:0000313" key="2">
    <source>
        <dbReference type="Proteomes" id="UP000032679"/>
    </source>
</evidence>